<name>A0A5R9GMT3_9PROT</name>
<dbReference type="RefSeq" id="WP_138239103.1">
    <property type="nucleotide sequence ID" value="NZ_VBRZ01000010.1"/>
</dbReference>
<dbReference type="SMART" id="SM00052">
    <property type="entry name" value="EAL"/>
    <property type="match status" value="1"/>
</dbReference>
<accession>A0A5R9GMT3</accession>
<gene>
    <name evidence="2" type="ORF">FEF65_06410</name>
</gene>
<sequence length="242" mass="26771">MTDDSLFSGIEFTHAFQPIVDMDTGQIVSYEVLLRGKCNESPGAVFGKVTPAKLMLFDQLSREKALVMARNLGISCRINLNFTPGAILFENGRYVHDTMQAAVRLGMHTSQLVIEITESECIHDIKHLVAVLNDARREQFTIAIDDFGSGYAGLNMLAEIQPDIIKLDMSLLRDIELHGPRQSIVRAIIQVCLELGIDPLAEGVESEAEFNFLRQTGISLFQGYLFAKPGFECLPEVSLPPG</sequence>
<feature type="domain" description="EAL" evidence="1">
    <location>
        <begin position="1"/>
        <end position="242"/>
    </location>
</feature>
<dbReference type="GO" id="GO:0071111">
    <property type="term" value="F:cyclic-guanylate-specific phosphodiesterase activity"/>
    <property type="evidence" value="ECO:0007669"/>
    <property type="project" value="InterPro"/>
</dbReference>
<dbReference type="InterPro" id="IPR035919">
    <property type="entry name" value="EAL_sf"/>
</dbReference>
<proteinExistence type="predicted"/>
<dbReference type="PROSITE" id="PS50883">
    <property type="entry name" value="EAL"/>
    <property type="match status" value="1"/>
</dbReference>
<dbReference type="OrthoDB" id="1673646at2"/>
<dbReference type="Proteomes" id="UP000306585">
    <property type="component" value="Unassembled WGS sequence"/>
</dbReference>
<dbReference type="Gene3D" id="3.20.20.450">
    <property type="entry name" value="EAL domain"/>
    <property type="match status" value="1"/>
</dbReference>
<organism evidence="2 3">
    <name type="scientific">Mariprofundus erugo</name>
    <dbReference type="NCBI Taxonomy" id="2528639"/>
    <lineage>
        <taxon>Bacteria</taxon>
        <taxon>Pseudomonadati</taxon>
        <taxon>Pseudomonadota</taxon>
        <taxon>Candidatius Mariprofundia</taxon>
        <taxon>Mariprofundales</taxon>
        <taxon>Mariprofundaceae</taxon>
        <taxon>Mariprofundus</taxon>
    </lineage>
</organism>
<dbReference type="CDD" id="cd01948">
    <property type="entry name" value="EAL"/>
    <property type="match status" value="1"/>
</dbReference>
<reference evidence="2 3" key="1">
    <citation type="journal article" date="2019" name="Appl. Environ. Microbiol.">
        <title>Environmental Evidence and Genomic Insight of Iron-oxidizing Bacteria Preference Towards More Corrosion Resistant Stainless Steel at Higher Salinities.</title>
        <authorList>
            <person name="Garrison C.E."/>
            <person name="Price K.A."/>
            <person name="Field E.K."/>
        </authorList>
    </citation>
    <scope>NUCLEOTIDE SEQUENCE [LARGE SCALE GENOMIC DNA]</scope>
    <source>
        <strain evidence="2 3">P3</strain>
    </source>
</reference>
<dbReference type="InterPro" id="IPR050706">
    <property type="entry name" value="Cyclic-di-GMP_PDE-like"/>
</dbReference>
<dbReference type="Pfam" id="PF00563">
    <property type="entry name" value="EAL"/>
    <property type="match status" value="1"/>
</dbReference>
<dbReference type="SUPFAM" id="SSF141868">
    <property type="entry name" value="EAL domain-like"/>
    <property type="match status" value="1"/>
</dbReference>
<dbReference type="EMBL" id="VBRY01000005">
    <property type="protein sequence ID" value="TLS67671.1"/>
    <property type="molecule type" value="Genomic_DNA"/>
</dbReference>
<dbReference type="PANTHER" id="PTHR33121:SF15">
    <property type="entry name" value="BLUE LIGHT- AND TEMPERATURE-REGULATED ANTIREPRESSOR BLUF"/>
    <property type="match status" value="1"/>
</dbReference>
<protein>
    <submittedName>
        <fullName evidence="2">EAL domain-containing protein</fullName>
    </submittedName>
</protein>
<evidence type="ECO:0000259" key="1">
    <source>
        <dbReference type="PROSITE" id="PS50883"/>
    </source>
</evidence>
<dbReference type="InterPro" id="IPR001633">
    <property type="entry name" value="EAL_dom"/>
</dbReference>
<dbReference type="PANTHER" id="PTHR33121">
    <property type="entry name" value="CYCLIC DI-GMP PHOSPHODIESTERASE PDEF"/>
    <property type="match status" value="1"/>
</dbReference>
<evidence type="ECO:0000313" key="3">
    <source>
        <dbReference type="Proteomes" id="UP000306585"/>
    </source>
</evidence>
<evidence type="ECO:0000313" key="2">
    <source>
        <dbReference type="EMBL" id="TLS67671.1"/>
    </source>
</evidence>
<keyword evidence="3" id="KW-1185">Reference proteome</keyword>
<comment type="caution">
    <text evidence="2">The sequence shown here is derived from an EMBL/GenBank/DDBJ whole genome shotgun (WGS) entry which is preliminary data.</text>
</comment>
<dbReference type="AlphaFoldDB" id="A0A5R9GMT3"/>